<dbReference type="PANTHER" id="PTHR43525:SF1">
    <property type="entry name" value="PROTEIN MALY"/>
    <property type="match status" value="1"/>
</dbReference>
<dbReference type="InterPro" id="IPR004839">
    <property type="entry name" value="Aminotransferase_I/II_large"/>
</dbReference>
<dbReference type="Pfam" id="PF00155">
    <property type="entry name" value="Aminotran_1_2"/>
    <property type="match status" value="1"/>
</dbReference>
<dbReference type="PANTHER" id="PTHR43525">
    <property type="entry name" value="PROTEIN MALY"/>
    <property type="match status" value="1"/>
</dbReference>
<evidence type="ECO:0000259" key="6">
    <source>
        <dbReference type="Pfam" id="PF00155"/>
    </source>
</evidence>
<sequence length="385" mass="44384">MHPHFDFDSYPDRTRTGSLKWQRYQDKDILPMWVADMDFRSPEEIRSALHARVEHGVYGYTIPYTSVEDAVIEYLNRSHGLEIKREWIVWMPGLVPALNTASRAFENPGDGVMTNTPVYPPFLTAPEWQDKELLSVPLKIVENRYTFDFEAMEAAVTERTKLFILCNPHNPVGRVWNRDELGELISFCKKHDLIVISDEIHCDLILDEYKKHHSFLSLDDWAYDHSLTLMAPSKTFNVPGLSCSFILIPNAGLRARFQRASRGMITEVNCLGYVGCEAAYRHGGPWLKELIKVLQGNYEYTYDYIREKMPKIHMFPMEATYLAWLDVSRLGLEAPDRYFEDHGVGLSNGALFGSKGFLRLNFGCPRKMLESALERMEVAYHKIGT</sequence>
<evidence type="ECO:0000313" key="7">
    <source>
        <dbReference type="EMBL" id="NDV61844.1"/>
    </source>
</evidence>
<proteinExistence type="inferred from homology"/>
<name>A0A6B2M157_9BACT</name>
<feature type="domain" description="Aminotransferase class I/classII large" evidence="6">
    <location>
        <begin position="50"/>
        <end position="375"/>
    </location>
</feature>
<accession>A0A6B2M157</accession>
<dbReference type="InterPro" id="IPR015422">
    <property type="entry name" value="PyrdxlP-dep_Trfase_small"/>
</dbReference>
<dbReference type="Proteomes" id="UP000478417">
    <property type="component" value="Unassembled WGS sequence"/>
</dbReference>
<dbReference type="Gene3D" id="3.40.640.10">
    <property type="entry name" value="Type I PLP-dependent aspartate aminotransferase-like (Major domain)"/>
    <property type="match status" value="1"/>
</dbReference>
<organism evidence="7 8">
    <name type="scientific">Oceanipulchritudo coccoides</name>
    <dbReference type="NCBI Taxonomy" id="2706888"/>
    <lineage>
        <taxon>Bacteria</taxon>
        <taxon>Pseudomonadati</taxon>
        <taxon>Verrucomicrobiota</taxon>
        <taxon>Opitutia</taxon>
        <taxon>Puniceicoccales</taxon>
        <taxon>Oceanipulchritudinaceae</taxon>
        <taxon>Oceanipulchritudo</taxon>
    </lineage>
</organism>
<dbReference type="NCBIfam" id="TIGR04350">
    <property type="entry name" value="C_S_lyase_PatB"/>
    <property type="match status" value="1"/>
</dbReference>
<comment type="caution">
    <text evidence="7">The sequence shown here is derived from an EMBL/GenBank/DDBJ whole genome shotgun (WGS) entry which is preliminary data.</text>
</comment>
<comment type="cofactor">
    <cofactor evidence="1">
        <name>pyridoxal 5'-phosphate</name>
        <dbReference type="ChEBI" id="CHEBI:597326"/>
    </cofactor>
</comment>
<dbReference type="EMBL" id="JAAGNX010000001">
    <property type="protein sequence ID" value="NDV61844.1"/>
    <property type="molecule type" value="Genomic_DNA"/>
</dbReference>
<evidence type="ECO:0000313" key="8">
    <source>
        <dbReference type="Proteomes" id="UP000478417"/>
    </source>
</evidence>
<dbReference type="InterPro" id="IPR027619">
    <property type="entry name" value="C-S_lyase_PatB-like"/>
</dbReference>
<reference evidence="7 8" key="1">
    <citation type="submission" date="2020-02" db="EMBL/GenBank/DDBJ databases">
        <title>Albibacoteraceae fam. nov., the first described family within the subdivision 4 Verrucomicrobia.</title>
        <authorList>
            <person name="Xi F."/>
        </authorList>
    </citation>
    <scope>NUCLEOTIDE SEQUENCE [LARGE SCALE GENOMIC DNA]</scope>
    <source>
        <strain evidence="7 8">CK1056</strain>
    </source>
</reference>
<dbReference type="GO" id="GO:0047804">
    <property type="term" value="F:cysteine-S-conjugate beta-lyase activity"/>
    <property type="evidence" value="ECO:0007669"/>
    <property type="project" value="UniProtKB-EC"/>
</dbReference>
<dbReference type="InterPro" id="IPR051798">
    <property type="entry name" value="Class-II_PLP-Dep_Aminotrans"/>
</dbReference>
<dbReference type="GO" id="GO:0030170">
    <property type="term" value="F:pyridoxal phosphate binding"/>
    <property type="evidence" value="ECO:0007669"/>
    <property type="project" value="InterPro"/>
</dbReference>
<evidence type="ECO:0000256" key="2">
    <source>
        <dbReference type="ARBA" id="ARBA00012224"/>
    </source>
</evidence>
<protein>
    <recommendedName>
        <fullName evidence="2">cysteine-S-conjugate beta-lyase</fullName>
        <ecNumber evidence="2">4.4.1.13</ecNumber>
    </recommendedName>
</protein>
<comment type="similarity">
    <text evidence="5">Belongs to the class-II pyridoxal-phosphate-dependent aminotransferase family. MalY/PatB cystathionine beta-lyase subfamily.</text>
</comment>
<dbReference type="InterPro" id="IPR015421">
    <property type="entry name" value="PyrdxlP-dep_Trfase_major"/>
</dbReference>
<dbReference type="SUPFAM" id="SSF53383">
    <property type="entry name" value="PLP-dependent transferases"/>
    <property type="match status" value="1"/>
</dbReference>
<dbReference type="CDD" id="cd00609">
    <property type="entry name" value="AAT_like"/>
    <property type="match status" value="1"/>
</dbReference>
<gene>
    <name evidence="7" type="ORF">G0Q06_05215</name>
</gene>
<keyword evidence="3" id="KW-0663">Pyridoxal phosphate</keyword>
<evidence type="ECO:0000256" key="3">
    <source>
        <dbReference type="ARBA" id="ARBA00022898"/>
    </source>
</evidence>
<keyword evidence="8" id="KW-1185">Reference proteome</keyword>
<dbReference type="Gene3D" id="3.90.1150.10">
    <property type="entry name" value="Aspartate Aminotransferase, domain 1"/>
    <property type="match status" value="1"/>
</dbReference>
<keyword evidence="4 7" id="KW-0456">Lyase</keyword>
<dbReference type="EC" id="4.4.1.13" evidence="2"/>
<evidence type="ECO:0000256" key="5">
    <source>
        <dbReference type="ARBA" id="ARBA00037974"/>
    </source>
</evidence>
<dbReference type="RefSeq" id="WP_163963138.1">
    <property type="nucleotide sequence ID" value="NZ_JAAGNX010000001.1"/>
</dbReference>
<dbReference type="InterPro" id="IPR015424">
    <property type="entry name" value="PyrdxlP-dep_Trfase"/>
</dbReference>
<dbReference type="AlphaFoldDB" id="A0A6B2M157"/>
<evidence type="ECO:0000256" key="4">
    <source>
        <dbReference type="ARBA" id="ARBA00023239"/>
    </source>
</evidence>
<evidence type="ECO:0000256" key="1">
    <source>
        <dbReference type="ARBA" id="ARBA00001933"/>
    </source>
</evidence>